<evidence type="ECO:0000256" key="3">
    <source>
        <dbReference type="SAM" id="Phobius"/>
    </source>
</evidence>
<accession>A0A6V7TU74</accession>
<evidence type="ECO:0000256" key="1">
    <source>
        <dbReference type="ARBA" id="ARBA00023157"/>
    </source>
</evidence>
<dbReference type="AlphaFoldDB" id="A0A6V7TU74"/>
<dbReference type="Proteomes" id="UP000580250">
    <property type="component" value="Unassembled WGS sequence"/>
</dbReference>
<gene>
    <name evidence="5" type="ORF">MENT_LOCUS4232</name>
</gene>
<dbReference type="InterPro" id="IPR000859">
    <property type="entry name" value="CUB_dom"/>
</dbReference>
<protein>
    <recommendedName>
        <fullName evidence="4">CUB domain-containing protein</fullName>
    </recommendedName>
</protein>
<dbReference type="PROSITE" id="PS01180">
    <property type="entry name" value="CUB"/>
    <property type="match status" value="1"/>
</dbReference>
<comment type="caution">
    <text evidence="5">The sequence shown here is derived from an EMBL/GenBank/DDBJ whole genome shotgun (WGS) entry which is preliminary data.</text>
</comment>
<name>A0A6V7TU74_MELEN</name>
<keyword evidence="3" id="KW-1133">Transmembrane helix</keyword>
<organism evidence="5 6">
    <name type="scientific">Meloidogyne enterolobii</name>
    <name type="common">Root-knot nematode worm</name>
    <name type="synonym">Meloidogyne mayaguensis</name>
    <dbReference type="NCBI Taxonomy" id="390850"/>
    <lineage>
        <taxon>Eukaryota</taxon>
        <taxon>Metazoa</taxon>
        <taxon>Ecdysozoa</taxon>
        <taxon>Nematoda</taxon>
        <taxon>Chromadorea</taxon>
        <taxon>Rhabditida</taxon>
        <taxon>Tylenchina</taxon>
        <taxon>Tylenchomorpha</taxon>
        <taxon>Tylenchoidea</taxon>
        <taxon>Meloidogynidae</taxon>
        <taxon>Meloidogyninae</taxon>
        <taxon>Meloidogyne</taxon>
    </lineage>
</organism>
<dbReference type="PANTHER" id="PTHR39385">
    <property type="entry name" value="PROTEIN CBG20422"/>
    <property type="match status" value="1"/>
</dbReference>
<evidence type="ECO:0000259" key="4">
    <source>
        <dbReference type="PROSITE" id="PS01180"/>
    </source>
</evidence>
<proteinExistence type="predicted"/>
<reference evidence="5 6" key="1">
    <citation type="submission" date="2020-08" db="EMBL/GenBank/DDBJ databases">
        <authorList>
            <person name="Koutsovoulos G."/>
            <person name="Danchin GJ E."/>
        </authorList>
    </citation>
    <scope>NUCLEOTIDE SEQUENCE [LARGE SCALE GENOMIC DNA]</scope>
</reference>
<dbReference type="OrthoDB" id="431034at2759"/>
<keyword evidence="3" id="KW-0472">Membrane</keyword>
<dbReference type="EMBL" id="CAJEWN010000014">
    <property type="protein sequence ID" value="CAD2134062.1"/>
    <property type="molecule type" value="Genomic_DNA"/>
</dbReference>
<dbReference type="SMART" id="SM00042">
    <property type="entry name" value="CUB"/>
    <property type="match status" value="1"/>
</dbReference>
<dbReference type="PANTHER" id="PTHR39385:SF2">
    <property type="entry name" value="SLIT-LIKE 3 PROTEIN"/>
    <property type="match status" value="1"/>
</dbReference>
<evidence type="ECO:0000256" key="2">
    <source>
        <dbReference type="PROSITE-ProRule" id="PRU00059"/>
    </source>
</evidence>
<dbReference type="CDD" id="cd00041">
    <property type="entry name" value="CUB"/>
    <property type="match status" value="1"/>
</dbReference>
<evidence type="ECO:0000313" key="6">
    <source>
        <dbReference type="Proteomes" id="UP000580250"/>
    </source>
</evidence>
<feature type="domain" description="CUB" evidence="4">
    <location>
        <begin position="155"/>
        <end position="268"/>
    </location>
</feature>
<dbReference type="Pfam" id="PF00431">
    <property type="entry name" value="CUB"/>
    <property type="match status" value="1"/>
</dbReference>
<comment type="caution">
    <text evidence="2">Lacks conserved residue(s) required for the propagation of feature annotation.</text>
</comment>
<keyword evidence="3" id="KW-0812">Transmembrane</keyword>
<dbReference type="SUPFAM" id="SSF49854">
    <property type="entry name" value="Spermadhesin, CUB domain"/>
    <property type="match status" value="1"/>
</dbReference>
<dbReference type="InterPro" id="IPR035914">
    <property type="entry name" value="Sperma_CUB_dom_sf"/>
</dbReference>
<dbReference type="Gene3D" id="2.60.120.290">
    <property type="entry name" value="Spermadhesin, CUB domain"/>
    <property type="match status" value="1"/>
</dbReference>
<sequence>MENKKFFQKECLCHGTDNNLKILNERKNSVEKKFFGEKCPFMDCFWEIKPPKDSRFYHRLIIKFNHTLADNNREFLDYCSSKSNGRSYEWRRSSSWKTFEFPVGHVSKSPYFLNRGDSLYLWYHREYSPSDKIIGNSNIPRHINFNYEWREMCKCGDAHLKADKNDWNVLYSPDHPETYCNSMNCLWHLEAPEGYHIVVNISEFYTEMDHDFLTIFDGKDTEQEHMEMLSGRITFKKTIQSKQNIMTISFHSDITLQMSGFALWYKAVQNDDFLQNQQTSTSPTKSFRLHNSPSSHKFILFILIILFLIIGILFFIARYSNSTTNNRIENIFRQLWASGWIRLFNENEGKEEKEE</sequence>
<evidence type="ECO:0000313" key="5">
    <source>
        <dbReference type="EMBL" id="CAD2134062.1"/>
    </source>
</evidence>
<feature type="transmembrane region" description="Helical" evidence="3">
    <location>
        <begin position="298"/>
        <end position="317"/>
    </location>
</feature>
<keyword evidence="1" id="KW-1015">Disulfide bond</keyword>